<sequence length="448" mass="48846">MSSSRFHRPERQRGLAPLVLAAGAAFAVMSGGAALAKEQAAAPAATDPVKMGWMQGSPPPKDRIIRMSDGSMLRFPQIRWSFSHMRELLPTRNVPHASTPRELPVALRDDLDSLAFRAMDGREMTWKDMLANTYADSIIVLHDGKVVYEKYFGAAKPELPHQAMSVTKSVIGTLAAVLAAEGRLDPQAPVTKYVPELKDSAYGDATVRDVMDMRVGVDYTENYQDPQSSVWDYARAGGLIPRPPGYTGPDDFAAFLQRLKKQGQHGASFSYKTANAEALTWIVRRAAGKSIAELVRERIWEPIGAGSDAYFLIDPAGQESGGGGFNATLRDLARFGELMRNDGRVGDRQVIPASVVADIRKGGDRAAFAAAGYKTLPGWSYRDMWWVTGNADGAFMARGIHGQSLYVDPAAKMVIVRFASHPVASNTFNDPLTLPAFAAMAERLKKQQ</sequence>
<accession>A0ABV7LAE6</accession>
<name>A0ABV7LAE6_9HYPH</name>
<dbReference type="GO" id="GO:0016787">
    <property type="term" value="F:hydrolase activity"/>
    <property type="evidence" value="ECO:0007669"/>
    <property type="project" value="UniProtKB-KW"/>
</dbReference>
<evidence type="ECO:0000313" key="2">
    <source>
        <dbReference type="EMBL" id="MFC3264778.1"/>
    </source>
</evidence>
<evidence type="ECO:0000259" key="1">
    <source>
        <dbReference type="Pfam" id="PF00144"/>
    </source>
</evidence>
<proteinExistence type="predicted"/>
<dbReference type="Proteomes" id="UP001595536">
    <property type="component" value="Unassembled WGS sequence"/>
</dbReference>
<feature type="domain" description="Beta-lactamase-related" evidence="1">
    <location>
        <begin position="137"/>
        <end position="423"/>
    </location>
</feature>
<dbReference type="PANTHER" id="PTHR43283:SF7">
    <property type="entry name" value="BETA-LACTAMASE-RELATED DOMAIN-CONTAINING PROTEIN"/>
    <property type="match status" value="1"/>
</dbReference>
<organism evidence="2 3">
    <name type="scientific">Camelimonas abortus</name>
    <dbReference type="NCBI Taxonomy" id="1017184"/>
    <lineage>
        <taxon>Bacteria</taxon>
        <taxon>Pseudomonadati</taxon>
        <taxon>Pseudomonadota</taxon>
        <taxon>Alphaproteobacteria</taxon>
        <taxon>Hyphomicrobiales</taxon>
        <taxon>Chelatococcaceae</taxon>
        <taxon>Camelimonas</taxon>
    </lineage>
</organism>
<dbReference type="Gene3D" id="3.40.710.10">
    <property type="entry name" value="DD-peptidase/beta-lactamase superfamily"/>
    <property type="match status" value="1"/>
</dbReference>
<dbReference type="Pfam" id="PF00144">
    <property type="entry name" value="Beta-lactamase"/>
    <property type="match status" value="1"/>
</dbReference>
<dbReference type="InterPro" id="IPR050789">
    <property type="entry name" value="Diverse_Enzym_Activities"/>
</dbReference>
<dbReference type="PANTHER" id="PTHR43283">
    <property type="entry name" value="BETA-LACTAMASE-RELATED"/>
    <property type="match status" value="1"/>
</dbReference>
<dbReference type="EMBL" id="JBHRUV010000002">
    <property type="protein sequence ID" value="MFC3264778.1"/>
    <property type="molecule type" value="Genomic_DNA"/>
</dbReference>
<reference evidence="3" key="1">
    <citation type="journal article" date="2019" name="Int. J. Syst. Evol. Microbiol.">
        <title>The Global Catalogue of Microorganisms (GCM) 10K type strain sequencing project: providing services to taxonomists for standard genome sequencing and annotation.</title>
        <authorList>
            <consortium name="The Broad Institute Genomics Platform"/>
            <consortium name="The Broad Institute Genome Sequencing Center for Infectious Disease"/>
            <person name="Wu L."/>
            <person name="Ma J."/>
        </authorList>
    </citation>
    <scope>NUCLEOTIDE SEQUENCE [LARGE SCALE GENOMIC DNA]</scope>
    <source>
        <strain evidence="3">CCM 7941</strain>
    </source>
</reference>
<keyword evidence="2" id="KW-0378">Hydrolase</keyword>
<dbReference type="SUPFAM" id="SSF56601">
    <property type="entry name" value="beta-lactamase/transpeptidase-like"/>
    <property type="match status" value="1"/>
</dbReference>
<gene>
    <name evidence="2" type="ORF">ACFOEX_00195</name>
</gene>
<protein>
    <submittedName>
        <fullName evidence="2">Serine hydrolase domain-containing protein</fullName>
        <ecNumber evidence="2">3.-.-.-</ecNumber>
    </submittedName>
</protein>
<dbReference type="InterPro" id="IPR012338">
    <property type="entry name" value="Beta-lactam/transpept-like"/>
</dbReference>
<evidence type="ECO:0000313" key="3">
    <source>
        <dbReference type="Proteomes" id="UP001595536"/>
    </source>
</evidence>
<dbReference type="RefSeq" id="WP_376828755.1">
    <property type="nucleotide sequence ID" value="NZ_JBHLWR010000004.1"/>
</dbReference>
<keyword evidence="3" id="KW-1185">Reference proteome</keyword>
<dbReference type="EC" id="3.-.-.-" evidence="2"/>
<comment type="caution">
    <text evidence="2">The sequence shown here is derived from an EMBL/GenBank/DDBJ whole genome shotgun (WGS) entry which is preliminary data.</text>
</comment>
<dbReference type="InterPro" id="IPR001466">
    <property type="entry name" value="Beta-lactam-related"/>
</dbReference>